<evidence type="ECO:0000313" key="2">
    <source>
        <dbReference type="EMBL" id="MBO1901753.1"/>
    </source>
</evidence>
<sequence length="91" mass="9425">MTETTPARTPHLIALVAGIAAMGMLFALPGGIPDYLILVAIGAAAVIIGHRAMRRRGPLIWAAVLGLVLAYLELLVSAGLLAVRLTRTLAG</sequence>
<dbReference type="AlphaFoldDB" id="A0A939SBW0"/>
<accession>A0A939SBW0</accession>
<organism evidence="2 3">
    <name type="scientific">Leucobacter weissii</name>
    <dbReference type="NCBI Taxonomy" id="1983706"/>
    <lineage>
        <taxon>Bacteria</taxon>
        <taxon>Bacillati</taxon>
        <taxon>Actinomycetota</taxon>
        <taxon>Actinomycetes</taxon>
        <taxon>Micrococcales</taxon>
        <taxon>Microbacteriaceae</taxon>
        <taxon>Leucobacter</taxon>
    </lineage>
</organism>
<keyword evidence="3" id="KW-1185">Reference proteome</keyword>
<evidence type="ECO:0000313" key="3">
    <source>
        <dbReference type="Proteomes" id="UP000664382"/>
    </source>
</evidence>
<feature type="transmembrane region" description="Helical" evidence="1">
    <location>
        <begin position="59"/>
        <end position="83"/>
    </location>
</feature>
<proteinExistence type="predicted"/>
<dbReference type="RefSeq" id="WP_208097508.1">
    <property type="nucleotide sequence ID" value="NZ_JAGDYM010000007.1"/>
</dbReference>
<keyword evidence="1" id="KW-0472">Membrane</keyword>
<keyword evidence="1" id="KW-0812">Transmembrane</keyword>
<feature type="transmembrane region" description="Helical" evidence="1">
    <location>
        <begin position="12"/>
        <end position="29"/>
    </location>
</feature>
<dbReference type="EMBL" id="JAGDYM010000007">
    <property type="protein sequence ID" value="MBO1901753.1"/>
    <property type="molecule type" value="Genomic_DNA"/>
</dbReference>
<dbReference type="Proteomes" id="UP000664382">
    <property type="component" value="Unassembled WGS sequence"/>
</dbReference>
<name>A0A939SBW0_9MICO</name>
<feature type="transmembrane region" description="Helical" evidence="1">
    <location>
        <begin position="35"/>
        <end position="52"/>
    </location>
</feature>
<gene>
    <name evidence="2" type="ORF">J4H92_07290</name>
</gene>
<reference evidence="2" key="1">
    <citation type="submission" date="2021-03" db="EMBL/GenBank/DDBJ databases">
        <title>Leucobacter chromiisoli sp. nov., isolated from chromium-containing soil of chemical plant.</title>
        <authorList>
            <person name="Xu Z."/>
        </authorList>
    </citation>
    <scope>NUCLEOTIDE SEQUENCE</scope>
    <source>
        <strain evidence="2">S27</strain>
    </source>
</reference>
<comment type="caution">
    <text evidence="2">The sequence shown here is derived from an EMBL/GenBank/DDBJ whole genome shotgun (WGS) entry which is preliminary data.</text>
</comment>
<evidence type="ECO:0000256" key="1">
    <source>
        <dbReference type="SAM" id="Phobius"/>
    </source>
</evidence>
<protein>
    <submittedName>
        <fullName evidence="2">Uncharacterized protein</fullName>
    </submittedName>
</protein>
<keyword evidence="1" id="KW-1133">Transmembrane helix</keyword>